<accession>A0ACB6RPR8</accession>
<reference evidence="1" key="1">
    <citation type="journal article" date="2020" name="Stud. Mycol.">
        <title>101 Dothideomycetes genomes: a test case for predicting lifestyles and emergence of pathogens.</title>
        <authorList>
            <person name="Haridas S."/>
            <person name="Albert R."/>
            <person name="Binder M."/>
            <person name="Bloem J."/>
            <person name="Labutti K."/>
            <person name="Salamov A."/>
            <person name="Andreopoulos B."/>
            <person name="Baker S."/>
            <person name="Barry K."/>
            <person name="Bills G."/>
            <person name="Bluhm B."/>
            <person name="Cannon C."/>
            <person name="Castanera R."/>
            <person name="Culley D."/>
            <person name="Daum C."/>
            <person name="Ezra D."/>
            <person name="Gonzalez J."/>
            <person name="Henrissat B."/>
            <person name="Kuo A."/>
            <person name="Liang C."/>
            <person name="Lipzen A."/>
            <person name="Lutzoni F."/>
            <person name="Magnuson J."/>
            <person name="Mondo S."/>
            <person name="Nolan M."/>
            <person name="Ohm R."/>
            <person name="Pangilinan J."/>
            <person name="Park H.-J."/>
            <person name="Ramirez L."/>
            <person name="Alfaro M."/>
            <person name="Sun H."/>
            <person name="Tritt A."/>
            <person name="Yoshinaga Y."/>
            <person name="Zwiers L.-H."/>
            <person name="Turgeon B."/>
            <person name="Goodwin S."/>
            <person name="Spatafora J."/>
            <person name="Crous P."/>
            <person name="Grigoriev I."/>
        </authorList>
    </citation>
    <scope>NUCLEOTIDE SEQUENCE</scope>
    <source>
        <strain evidence="1">CBS 525.71</strain>
    </source>
</reference>
<evidence type="ECO:0000313" key="2">
    <source>
        <dbReference type="Proteomes" id="UP000799754"/>
    </source>
</evidence>
<organism evidence="1 2">
    <name type="scientific">Macroventuria anomochaeta</name>
    <dbReference type="NCBI Taxonomy" id="301207"/>
    <lineage>
        <taxon>Eukaryota</taxon>
        <taxon>Fungi</taxon>
        <taxon>Dikarya</taxon>
        <taxon>Ascomycota</taxon>
        <taxon>Pezizomycotina</taxon>
        <taxon>Dothideomycetes</taxon>
        <taxon>Pleosporomycetidae</taxon>
        <taxon>Pleosporales</taxon>
        <taxon>Pleosporineae</taxon>
        <taxon>Didymellaceae</taxon>
        <taxon>Macroventuria</taxon>
    </lineage>
</organism>
<gene>
    <name evidence="1" type="ORF">BU25DRAFT_169911</name>
</gene>
<evidence type="ECO:0000313" key="1">
    <source>
        <dbReference type="EMBL" id="KAF2623881.1"/>
    </source>
</evidence>
<proteinExistence type="predicted"/>
<dbReference type="EMBL" id="MU006734">
    <property type="protein sequence ID" value="KAF2623881.1"/>
    <property type="molecule type" value="Genomic_DNA"/>
</dbReference>
<comment type="caution">
    <text evidence="1">The sequence shown here is derived from an EMBL/GenBank/DDBJ whole genome shotgun (WGS) entry which is preliminary data.</text>
</comment>
<name>A0ACB6RPR8_9PLEO</name>
<protein>
    <submittedName>
        <fullName evidence="1">Uncharacterized protein</fullName>
    </submittedName>
</protein>
<keyword evidence="2" id="KW-1185">Reference proteome</keyword>
<sequence>MAKCLFTNQPTMSSPPTTDGMHFHKEANDVDSGPIPTWRVDDSIHVQYPIRALLIIWNEAECRDARRPPEWPIEAAWPPQLSDAHRPSLWEYANMPCLACGRTGQCSCSIATYRITQHLSTNLELRSFDPDGTLAGVFRASSRRQVISWYRRRGAMWDAPPHASRADDGPSSLVRCRLSNIKLWIQSGYQCLTQRVSSPQCAVLRRPLLRAKRRGVFHTGRSYARSLRQEYTRDRNLGRADVRLG</sequence>
<dbReference type="Proteomes" id="UP000799754">
    <property type="component" value="Unassembled WGS sequence"/>
</dbReference>